<evidence type="ECO:0000256" key="1">
    <source>
        <dbReference type="SAM" id="MobiDB-lite"/>
    </source>
</evidence>
<gene>
    <name evidence="2" type="ORF">ACFSDX_07975</name>
</gene>
<comment type="caution">
    <text evidence="2">The sequence shown here is derived from an EMBL/GenBank/DDBJ whole genome shotgun (WGS) entry which is preliminary data.</text>
</comment>
<proteinExistence type="predicted"/>
<name>A0ABW4QSD9_9BACT</name>
<feature type="compositionally biased region" description="Low complexity" evidence="1">
    <location>
        <begin position="8"/>
        <end position="21"/>
    </location>
</feature>
<sequence length="409" mass="45066">MATTPTQPVGVVSPAPVASPATLPDTADNTRAYQVNFTESQADTLLLLGTHRYWLHLSQIAASTKPLEYAPATLASKFFAAPSDTAWRAHRVRGYEGTYTFALRDSARRAGVFNTKLHKRDFLHTNKGELLTLSEPEFQYMGYSSGLKALVFVAYFGLPYSDVIDRTALLLDARSGQVKGTYRIGSASFEAIDCDPQVAPGEQAILTCAGQLLRAGQPPLSLKRPHAEVRAARFLTDTTMLVVYEFGDYRPVPPQEEFAPDEAASMPVAGAPVTAQMAQPPMEFVSTPAQRRLPNAIVLSTSGRQLATFHYDGWLPDMGYSMPRHAVAASRTYYFLNGENGKPKSLLLLSKARPDSVIQLPLKTFTKFQPPRRRQEVKFVLSDGTDDCTFYADSANPRHIRYARRPAGN</sequence>
<dbReference type="Proteomes" id="UP001597197">
    <property type="component" value="Unassembled WGS sequence"/>
</dbReference>
<feature type="region of interest" description="Disordered" evidence="1">
    <location>
        <begin position="1"/>
        <end position="25"/>
    </location>
</feature>
<evidence type="ECO:0000313" key="3">
    <source>
        <dbReference type="Proteomes" id="UP001597197"/>
    </source>
</evidence>
<accession>A0ABW4QSD9</accession>
<organism evidence="2 3">
    <name type="scientific">Hymenobacter bucti</name>
    <dbReference type="NCBI Taxonomy" id="1844114"/>
    <lineage>
        <taxon>Bacteria</taxon>
        <taxon>Pseudomonadati</taxon>
        <taxon>Bacteroidota</taxon>
        <taxon>Cytophagia</taxon>
        <taxon>Cytophagales</taxon>
        <taxon>Hymenobacteraceae</taxon>
        <taxon>Hymenobacter</taxon>
    </lineage>
</organism>
<reference evidence="3" key="1">
    <citation type="journal article" date="2019" name="Int. J. Syst. Evol. Microbiol.">
        <title>The Global Catalogue of Microorganisms (GCM) 10K type strain sequencing project: providing services to taxonomists for standard genome sequencing and annotation.</title>
        <authorList>
            <consortium name="The Broad Institute Genomics Platform"/>
            <consortium name="The Broad Institute Genome Sequencing Center for Infectious Disease"/>
            <person name="Wu L."/>
            <person name="Ma J."/>
        </authorList>
    </citation>
    <scope>NUCLEOTIDE SEQUENCE [LARGE SCALE GENOMIC DNA]</scope>
    <source>
        <strain evidence="3">CGMCC 1.15795</strain>
    </source>
</reference>
<protein>
    <submittedName>
        <fullName evidence="2">Uncharacterized protein</fullName>
    </submittedName>
</protein>
<evidence type="ECO:0000313" key="2">
    <source>
        <dbReference type="EMBL" id="MFD1872361.1"/>
    </source>
</evidence>
<keyword evidence="3" id="KW-1185">Reference proteome</keyword>
<dbReference type="RefSeq" id="WP_382312770.1">
    <property type="nucleotide sequence ID" value="NZ_JBHUFD010000003.1"/>
</dbReference>
<dbReference type="EMBL" id="JBHUFD010000003">
    <property type="protein sequence ID" value="MFD1872361.1"/>
    <property type="molecule type" value="Genomic_DNA"/>
</dbReference>